<organism evidence="1 2">
    <name type="scientific">Rhizophagus irregularis</name>
    <dbReference type="NCBI Taxonomy" id="588596"/>
    <lineage>
        <taxon>Eukaryota</taxon>
        <taxon>Fungi</taxon>
        <taxon>Fungi incertae sedis</taxon>
        <taxon>Mucoromycota</taxon>
        <taxon>Glomeromycotina</taxon>
        <taxon>Glomeromycetes</taxon>
        <taxon>Glomerales</taxon>
        <taxon>Glomeraceae</taxon>
        <taxon>Rhizophagus</taxon>
    </lineage>
</organism>
<dbReference type="EMBL" id="LLXL01001645">
    <property type="protein sequence ID" value="PKK63483.1"/>
    <property type="molecule type" value="Genomic_DNA"/>
</dbReference>
<name>A0A2N1MPB0_9GLOM</name>
<reference evidence="1 2" key="1">
    <citation type="submission" date="2016-04" db="EMBL/GenBank/DDBJ databases">
        <title>Genome analyses suggest a sexual origin of heterokaryosis in a supposedly ancient asexual fungus.</title>
        <authorList>
            <person name="Ropars J."/>
            <person name="Sedzielewska K."/>
            <person name="Noel J."/>
            <person name="Charron P."/>
            <person name="Farinelli L."/>
            <person name="Marton T."/>
            <person name="Kruger M."/>
            <person name="Pelin A."/>
            <person name="Brachmann A."/>
            <person name="Corradi N."/>
        </authorList>
    </citation>
    <scope>NUCLEOTIDE SEQUENCE [LARGE SCALE GENOMIC DNA]</scope>
    <source>
        <strain evidence="1 2">C2</strain>
    </source>
</reference>
<gene>
    <name evidence="1" type="ORF">RhiirC2_854983</name>
</gene>
<dbReference type="Proteomes" id="UP000233469">
    <property type="component" value="Unassembled WGS sequence"/>
</dbReference>
<evidence type="ECO:0000313" key="1">
    <source>
        <dbReference type="EMBL" id="PKK63483.1"/>
    </source>
</evidence>
<evidence type="ECO:0000313" key="2">
    <source>
        <dbReference type="Proteomes" id="UP000233469"/>
    </source>
</evidence>
<comment type="caution">
    <text evidence="1">The sequence shown here is derived from an EMBL/GenBank/DDBJ whole genome shotgun (WGS) entry which is preliminary data.</text>
</comment>
<reference evidence="1 2" key="2">
    <citation type="submission" date="2017-10" db="EMBL/GenBank/DDBJ databases">
        <title>Extensive intraspecific genome diversity in a model arbuscular mycorrhizal fungus.</title>
        <authorList>
            <person name="Chen E.C.H."/>
            <person name="Morin E."/>
            <person name="Baudet D."/>
            <person name="Noel J."/>
            <person name="Ndikumana S."/>
            <person name="Charron P."/>
            <person name="St-Onge C."/>
            <person name="Giorgi J."/>
            <person name="Grigoriev I.V."/>
            <person name="Roux C."/>
            <person name="Martin F.M."/>
            <person name="Corradi N."/>
        </authorList>
    </citation>
    <scope>NUCLEOTIDE SEQUENCE [LARGE SCALE GENOMIC DNA]</scope>
    <source>
        <strain evidence="1 2">C2</strain>
    </source>
</reference>
<sequence>MTAGAIRVPDHWWSLIDNVVEAYFKCIYNPKLNGIIFQFGIKKWRKIRKPHGIKDQSGNPKVFEFVEYADADNVLRSLRVLGGEGSGDDKKVNIKADENTRKYLAQYEASRPGTVNYYTKLDKSALLKT</sequence>
<protein>
    <submittedName>
        <fullName evidence="1">Uncharacterized protein</fullName>
    </submittedName>
</protein>
<dbReference type="AlphaFoldDB" id="A0A2N1MPB0"/>
<proteinExistence type="predicted"/>
<accession>A0A2N1MPB0</accession>